<name>A0A6J5EL90_9BURK</name>
<dbReference type="Proteomes" id="UP000494363">
    <property type="component" value="Unassembled WGS sequence"/>
</dbReference>
<protein>
    <submittedName>
        <fullName evidence="1">Uncharacterized protein</fullName>
    </submittedName>
</protein>
<dbReference type="EMBL" id="CADIKH010000032">
    <property type="protein sequence ID" value="CAB3767248.1"/>
    <property type="molecule type" value="Genomic_DNA"/>
</dbReference>
<accession>A0A6J5EL90</accession>
<sequence>MATNESLLNLAEYLDLSLNAGESVIMMQACHDSCGMYVGNAAKTQNLLIFHGVIASSLAEEILQCTRVGRNEMEIAGQVYRFVRSVTHFEDRGAVVFAPT</sequence>
<evidence type="ECO:0000313" key="1">
    <source>
        <dbReference type="EMBL" id="CAB3767248.1"/>
    </source>
</evidence>
<keyword evidence="2" id="KW-1185">Reference proteome</keyword>
<gene>
    <name evidence="1" type="ORF">LMG29542_05564</name>
</gene>
<organism evidence="1 2">
    <name type="scientific">Paraburkholderia humisilvae</name>
    <dbReference type="NCBI Taxonomy" id="627669"/>
    <lineage>
        <taxon>Bacteria</taxon>
        <taxon>Pseudomonadati</taxon>
        <taxon>Pseudomonadota</taxon>
        <taxon>Betaproteobacteria</taxon>
        <taxon>Burkholderiales</taxon>
        <taxon>Burkholderiaceae</taxon>
        <taxon>Paraburkholderia</taxon>
    </lineage>
</organism>
<dbReference type="AlphaFoldDB" id="A0A6J5EL90"/>
<proteinExistence type="predicted"/>
<evidence type="ECO:0000313" key="2">
    <source>
        <dbReference type="Proteomes" id="UP000494363"/>
    </source>
</evidence>
<reference evidence="1 2" key="1">
    <citation type="submission" date="2020-04" db="EMBL/GenBank/DDBJ databases">
        <authorList>
            <person name="De Canck E."/>
        </authorList>
    </citation>
    <scope>NUCLEOTIDE SEQUENCE [LARGE SCALE GENOMIC DNA]</scope>
    <source>
        <strain evidence="1 2">LMG 29542</strain>
    </source>
</reference>